<proteinExistence type="predicted"/>
<gene>
    <name evidence="1" type="ORF">ERUC_LOCUS31806</name>
</gene>
<dbReference type="Proteomes" id="UP001642260">
    <property type="component" value="Unassembled WGS sequence"/>
</dbReference>
<protein>
    <submittedName>
        <fullName evidence="1">Uncharacterized protein</fullName>
    </submittedName>
</protein>
<keyword evidence="2" id="KW-1185">Reference proteome</keyword>
<reference evidence="1 2" key="1">
    <citation type="submission" date="2022-03" db="EMBL/GenBank/DDBJ databases">
        <authorList>
            <person name="Macdonald S."/>
            <person name="Ahmed S."/>
            <person name="Newling K."/>
        </authorList>
    </citation>
    <scope>NUCLEOTIDE SEQUENCE [LARGE SCALE GENOMIC DNA]</scope>
</reference>
<evidence type="ECO:0000313" key="2">
    <source>
        <dbReference type="Proteomes" id="UP001642260"/>
    </source>
</evidence>
<accession>A0ABC8L3F1</accession>
<dbReference type="EMBL" id="CAKOAT010440709">
    <property type="protein sequence ID" value="CAH8373140.1"/>
    <property type="molecule type" value="Genomic_DNA"/>
</dbReference>
<sequence>MTHQHSDGTFLHAQAEKIYNDVEARIQEVQTQLSQQNPEGAPVQLSTIEQEKSFEQFLHTY</sequence>
<organism evidence="1 2">
    <name type="scientific">Eruca vesicaria subsp. sativa</name>
    <name type="common">Garden rocket</name>
    <name type="synonym">Eruca sativa</name>
    <dbReference type="NCBI Taxonomy" id="29727"/>
    <lineage>
        <taxon>Eukaryota</taxon>
        <taxon>Viridiplantae</taxon>
        <taxon>Streptophyta</taxon>
        <taxon>Embryophyta</taxon>
        <taxon>Tracheophyta</taxon>
        <taxon>Spermatophyta</taxon>
        <taxon>Magnoliopsida</taxon>
        <taxon>eudicotyledons</taxon>
        <taxon>Gunneridae</taxon>
        <taxon>Pentapetalae</taxon>
        <taxon>rosids</taxon>
        <taxon>malvids</taxon>
        <taxon>Brassicales</taxon>
        <taxon>Brassicaceae</taxon>
        <taxon>Brassiceae</taxon>
        <taxon>Eruca</taxon>
    </lineage>
</organism>
<evidence type="ECO:0000313" key="1">
    <source>
        <dbReference type="EMBL" id="CAH8373140.1"/>
    </source>
</evidence>
<dbReference type="Pfam" id="PF03004">
    <property type="entry name" value="Transposase_24"/>
    <property type="match status" value="1"/>
</dbReference>
<comment type="caution">
    <text evidence="1">The sequence shown here is derived from an EMBL/GenBank/DDBJ whole genome shotgun (WGS) entry which is preliminary data.</text>
</comment>
<dbReference type="AlphaFoldDB" id="A0ABC8L3F1"/>
<dbReference type="InterPro" id="IPR004252">
    <property type="entry name" value="Probable_transposase_24"/>
</dbReference>
<name>A0ABC8L3F1_ERUVS</name>